<reference evidence="1" key="1">
    <citation type="journal article" date="2015" name="Nature">
        <title>Complex archaea that bridge the gap between prokaryotes and eukaryotes.</title>
        <authorList>
            <person name="Spang A."/>
            <person name="Saw J.H."/>
            <person name="Jorgensen S.L."/>
            <person name="Zaremba-Niedzwiedzka K."/>
            <person name="Martijn J."/>
            <person name="Lind A.E."/>
            <person name="van Eijk R."/>
            <person name="Schleper C."/>
            <person name="Guy L."/>
            <person name="Ettema T.J."/>
        </authorList>
    </citation>
    <scope>NUCLEOTIDE SEQUENCE</scope>
</reference>
<evidence type="ECO:0000313" key="1">
    <source>
        <dbReference type="EMBL" id="KKN46599.1"/>
    </source>
</evidence>
<gene>
    <name evidence="1" type="ORF">LCGC14_0671040</name>
</gene>
<protein>
    <submittedName>
        <fullName evidence="1">Uncharacterized protein</fullName>
    </submittedName>
</protein>
<organism evidence="1">
    <name type="scientific">marine sediment metagenome</name>
    <dbReference type="NCBI Taxonomy" id="412755"/>
    <lineage>
        <taxon>unclassified sequences</taxon>
        <taxon>metagenomes</taxon>
        <taxon>ecological metagenomes</taxon>
    </lineage>
</organism>
<accession>A0A0F9QVW9</accession>
<comment type="caution">
    <text evidence="1">The sequence shown here is derived from an EMBL/GenBank/DDBJ whole genome shotgun (WGS) entry which is preliminary data.</text>
</comment>
<name>A0A0F9QVW9_9ZZZZ</name>
<proteinExistence type="predicted"/>
<sequence length="64" mass="7227">MKNDAVKLPLTKTETLLTEALEAIDKSLEGIETQEALASKAVEIRKFLRSFIDDWEPAVRELPN</sequence>
<dbReference type="EMBL" id="LAZR01001321">
    <property type="protein sequence ID" value="KKN46599.1"/>
    <property type="molecule type" value="Genomic_DNA"/>
</dbReference>
<dbReference type="AlphaFoldDB" id="A0A0F9QVW9"/>